<dbReference type="HOGENOM" id="CLU_2010085_0_0_2"/>
<evidence type="ECO:0000313" key="3">
    <source>
        <dbReference type="Proteomes" id="UP000002487"/>
    </source>
</evidence>
<name>Q8TPL0_METAC</name>
<dbReference type="RefSeq" id="WP_011021897.1">
    <property type="nucleotide sequence ID" value="NC_003552.1"/>
</dbReference>
<reference evidence="2 3" key="1">
    <citation type="journal article" date="2002" name="Genome Res.">
        <title>The genome of Methanosarcina acetivorans reveals extensive metabolic and physiological diversity.</title>
        <authorList>
            <person name="Galagan J.E."/>
            <person name="Nusbaum C."/>
            <person name="Roy A."/>
            <person name="Endrizzi M.G."/>
            <person name="Macdonald P."/>
            <person name="FitzHugh W."/>
            <person name="Calvo S."/>
            <person name="Engels R."/>
            <person name="Smirnov S."/>
            <person name="Atnoor D."/>
            <person name="Brown A."/>
            <person name="Allen N."/>
            <person name="Naylor J."/>
            <person name="Stange-Thomann N."/>
            <person name="DeArellano K."/>
            <person name="Johnson R."/>
            <person name="Linton L."/>
            <person name="McEwan P."/>
            <person name="McKernan K."/>
            <person name="Talamas J."/>
            <person name="Tirrell A."/>
            <person name="Ye W."/>
            <person name="Zimmer A."/>
            <person name="Barber R.D."/>
            <person name="Cann I."/>
            <person name="Graham D.E."/>
            <person name="Grahame D.A."/>
            <person name="Guss A."/>
            <person name="Hedderich R."/>
            <person name="Ingram-Smith C."/>
            <person name="Kuettner C.H."/>
            <person name="Krzycki J.A."/>
            <person name="Leigh J.A."/>
            <person name="Li W."/>
            <person name="Liu J."/>
            <person name="Mukhopadhyay B."/>
            <person name="Reeve J.N."/>
            <person name="Smith K."/>
            <person name="Springer T.A."/>
            <person name="Umayam L.A."/>
            <person name="White O."/>
            <person name="White R.H."/>
            <person name="de Macario E.C."/>
            <person name="Ferry J.G."/>
            <person name="Jarrell K.F."/>
            <person name="Jing H."/>
            <person name="Macario A.J.L."/>
            <person name="Paulsen I."/>
            <person name="Pritchett M."/>
            <person name="Sowers K.R."/>
            <person name="Swanson R.V."/>
            <person name="Zinder S.H."/>
            <person name="Lander E."/>
            <person name="Metcalf W.W."/>
            <person name="Birren B."/>
        </authorList>
    </citation>
    <scope>NUCLEOTIDE SEQUENCE [LARGE SCALE GENOMIC DNA]</scope>
    <source>
        <strain evidence="3">ATCC 35395 / DSM 2834 / JCM 12185 / C2A</strain>
    </source>
</reference>
<dbReference type="EnsemblBacteria" id="AAM05304">
    <property type="protein sequence ID" value="AAM05304"/>
    <property type="gene ID" value="MA_1899"/>
</dbReference>
<dbReference type="AlphaFoldDB" id="Q8TPL0"/>
<keyword evidence="3" id="KW-1185">Reference proteome</keyword>
<dbReference type="InParanoid" id="Q8TPL0"/>
<evidence type="ECO:0000256" key="1">
    <source>
        <dbReference type="SAM" id="Coils"/>
    </source>
</evidence>
<dbReference type="KEGG" id="mac:MA_1899"/>
<organism evidence="2 3">
    <name type="scientific">Methanosarcina acetivorans (strain ATCC 35395 / DSM 2834 / JCM 12185 / C2A)</name>
    <dbReference type="NCBI Taxonomy" id="188937"/>
    <lineage>
        <taxon>Archaea</taxon>
        <taxon>Methanobacteriati</taxon>
        <taxon>Methanobacteriota</taxon>
        <taxon>Stenosarchaea group</taxon>
        <taxon>Methanomicrobia</taxon>
        <taxon>Methanosarcinales</taxon>
        <taxon>Methanosarcinaceae</taxon>
        <taxon>Methanosarcina</taxon>
    </lineage>
</organism>
<protein>
    <submittedName>
        <fullName evidence="2">Uncharacterized protein</fullName>
    </submittedName>
</protein>
<feature type="coiled-coil region" evidence="1">
    <location>
        <begin position="77"/>
        <end position="104"/>
    </location>
</feature>
<dbReference type="GeneID" id="1473788"/>
<keyword evidence="1" id="KW-0175">Coiled coil</keyword>
<dbReference type="EMBL" id="AE010299">
    <property type="protein sequence ID" value="AAM05304.1"/>
    <property type="molecule type" value="Genomic_DNA"/>
</dbReference>
<accession>Q8TPL0</accession>
<proteinExistence type="predicted"/>
<evidence type="ECO:0000313" key="2">
    <source>
        <dbReference type="EMBL" id="AAM05304.1"/>
    </source>
</evidence>
<dbReference type="Proteomes" id="UP000002487">
    <property type="component" value="Chromosome"/>
</dbReference>
<gene>
    <name evidence="2" type="ordered locus">MA_1899</name>
</gene>
<sequence length="123" mass="14674">MKSNNNNNEDKEQPIEIGIDENGYFNYEFTIQEDERWIKLYENERVRELIHGARGRGDPHDALEHVRIKLTLIIFNMKCTEEEIAEFEKESRALYAELDRQMKAMNPPSIFKISEKMKHVYPI</sequence>